<protein>
    <submittedName>
        <fullName evidence="2">Thioredoxin reductase</fullName>
        <ecNumber evidence="2">1.8.1.9</ecNumber>
    </submittedName>
</protein>
<proteinExistence type="predicted"/>
<dbReference type="EMBL" id="CADCTG010000168">
    <property type="protein sequence ID" value="CAA9250197.1"/>
    <property type="molecule type" value="Genomic_DNA"/>
</dbReference>
<dbReference type="EC" id="1.8.1.9" evidence="2"/>
<feature type="compositionally biased region" description="Basic and acidic residues" evidence="1">
    <location>
        <begin position="52"/>
        <end position="61"/>
    </location>
</feature>
<evidence type="ECO:0000256" key="1">
    <source>
        <dbReference type="SAM" id="MobiDB-lite"/>
    </source>
</evidence>
<sequence>MLPPPPQRPCSWSRAHWGRVGKLGAPKPVAATAIHNRCELPTEEEPGGAGGERPRRPEVADRVQTVRIELG</sequence>
<gene>
    <name evidence="2" type="ORF">AVDCRST_MAG08-2136</name>
</gene>
<evidence type="ECO:0000313" key="2">
    <source>
        <dbReference type="EMBL" id="CAA9250197.1"/>
    </source>
</evidence>
<dbReference type="AlphaFoldDB" id="A0A6J4IH11"/>
<organism evidence="2">
    <name type="scientific">uncultured Acetobacteraceae bacterium</name>
    <dbReference type="NCBI Taxonomy" id="169975"/>
    <lineage>
        <taxon>Bacteria</taxon>
        <taxon>Pseudomonadati</taxon>
        <taxon>Pseudomonadota</taxon>
        <taxon>Alphaproteobacteria</taxon>
        <taxon>Acetobacterales</taxon>
        <taxon>Acetobacteraceae</taxon>
        <taxon>environmental samples</taxon>
    </lineage>
</organism>
<accession>A0A6J4IH11</accession>
<dbReference type="GO" id="GO:0004791">
    <property type="term" value="F:thioredoxin-disulfide reductase (NADPH) activity"/>
    <property type="evidence" value="ECO:0007669"/>
    <property type="project" value="UniProtKB-EC"/>
</dbReference>
<keyword evidence="2" id="KW-0560">Oxidoreductase</keyword>
<name>A0A6J4IH11_9PROT</name>
<feature type="region of interest" description="Disordered" evidence="1">
    <location>
        <begin position="37"/>
        <end position="71"/>
    </location>
</feature>
<reference evidence="2" key="1">
    <citation type="submission" date="2020-02" db="EMBL/GenBank/DDBJ databases">
        <authorList>
            <person name="Meier V. D."/>
        </authorList>
    </citation>
    <scope>NUCLEOTIDE SEQUENCE</scope>
    <source>
        <strain evidence="2">AVDCRST_MAG08</strain>
    </source>
</reference>